<accession>A0ABV7WRP2</accession>
<keyword evidence="5" id="KW-0169">Cobalamin biosynthesis</keyword>
<evidence type="ECO:0000313" key="10">
    <source>
        <dbReference type="EMBL" id="MFC3701966.1"/>
    </source>
</evidence>
<dbReference type="SUPFAM" id="SSF52733">
    <property type="entry name" value="Nicotinate mononucleotide:5,6-dimethylbenzimidazole phosphoribosyltransferase (CobT)"/>
    <property type="match status" value="1"/>
</dbReference>
<comment type="caution">
    <text evidence="10">The sequence shown here is derived from an EMBL/GenBank/DDBJ whole genome shotgun (WGS) entry which is preliminary data.</text>
</comment>
<evidence type="ECO:0000256" key="3">
    <source>
        <dbReference type="ARBA" id="ARBA00011991"/>
    </source>
</evidence>
<dbReference type="RefSeq" id="WP_290283043.1">
    <property type="nucleotide sequence ID" value="NZ_JAUFQI010000001.1"/>
</dbReference>
<evidence type="ECO:0000256" key="7">
    <source>
        <dbReference type="ARBA" id="ARBA00022679"/>
    </source>
</evidence>
<sequence length="337" mass="36603">MYPTFTITPVDTRFALEVDQLIEQLELPQQALGNLVTVVEKLACVQQTVHINVGELSHTIFCADHGIYQRSHASSTQPYTTADYISRILKSRSPLAKACAMNKIDFTVVDCGLSHEVTLPHEHYLNYSVAPGTRDFSTLPAMTHEQFLQAFNIGQEIAQLRMAEGARIISFGALGLGNTTSAATITAHLLKMPVEDCIKNFSHYDAQLTQDKLHCVTQALMLHRDSMIDGFSAVELVGGFEIAALMGAMAITAELGGLILVDGYACSTALLALSQQYPAVIDYALFTHQSVHAGQLAICQHFKQKPLLNLGLSVGEGTGSVLAWPLIKSAVNCLQDD</sequence>
<dbReference type="EMBL" id="JBHRYN010000011">
    <property type="protein sequence ID" value="MFC3701966.1"/>
    <property type="molecule type" value="Genomic_DNA"/>
</dbReference>
<evidence type="ECO:0000313" key="11">
    <source>
        <dbReference type="Proteomes" id="UP001595710"/>
    </source>
</evidence>
<evidence type="ECO:0000256" key="8">
    <source>
        <dbReference type="ARBA" id="ARBA00030686"/>
    </source>
</evidence>
<dbReference type="InterPro" id="IPR036087">
    <property type="entry name" value="Nict_dMeBzImd_PRibTrfase_sf"/>
</dbReference>
<gene>
    <name evidence="10" type="ORF">ACFOND_09970</name>
</gene>
<evidence type="ECO:0000256" key="9">
    <source>
        <dbReference type="ARBA" id="ARBA00047340"/>
    </source>
</evidence>
<protein>
    <recommendedName>
        <fullName evidence="4">Nicotinate-nucleotide--dimethylbenzimidazole phosphoribosyltransferase</fullName>
        <ecNumber evidence="3">2.4.2.21</ecNumber>
    </recommendedName>
    <alternativeName>
        <fullName evidence="8">N(1)-alpha-phosphoribosyltransferase</fullName>
    </alternativeName>
</protein>
<evidence type="ECO:0000256" key="5">
    <source>
        <dbReference type="ARBA" id="ARBA00022573"/>
    </source>
</evidence>
<evidence type="ECO:0000256" key="1">
    <source>
        <dbReference type="ARBA" id="ARBA00005049"/>
    </source>
</evidence>
<comment type="catalytic activity">
    <reaction evidence="9">
        <text>5,6-dimethylbenzimidazole + nicotinate beta-D-ribonucleotide = alpha-ribazole 5'-phosphate + nicotinate + H(+)</text>
        <dbReference type="Rhea" id="RHEA:11196"/>
        <dbReference type="ChEBI" id="CHEBI:15378"/>
        <dbReference type="ChEBI" id="CHEBI:15890"/>
        <dbReference type="ChEBI" id="CHEBI:32544"/>
        <dbReference type="ChEBI" id="CHEBI:57502"/>
        <dbReference type="ChEBI" id="CHEBI:57918"/>
        <dbReference type="EC" id="2.4.2.21"/>
    </reaction>
</comment>
<evidence type="ECO:0000256" key="4">
    <source>
        <dbReference type="ARBA" id="ARBA00015486"/>
    </source>
</evidence>
<dbReference type="EC" id="2.4.2.21" evidence="3"/>
<dbReference type="GO" id="GO:0008939">
    <property type="term" value="F:nicotinate-nucleotide-dimethylbenzimidazole phosphoribosyltransferase activity"/>
    <property type="evidence" value="ECO:0007669"/>
    <property type="project" value="UniProtKB-EC"/>
</dbReference>
<keyword evidence="7 10" id="KW-0808">Transferase</keyword>
<dbReference type="InterPro" id="IPR023195">
    <property type="entry name" value="Nict_dMeBzImd_PRibTrfase_N"/>
</dbReference>
<comment type="similarity">
    <text evidence="2">Belongs to the CobT family.</text>
</comment>
<dbReference type="PANTHER" id="PTHR43463:SF1">
    <property type="entry name" value="NICOTINATE-NUCLEOTIDE--DIMETHYLBENZIMIDAZOLE PHOSPHORIBOSYLTRANSFERASE"/>
    <property type="match status" value="1"/>
</dbReference>
<comment type="pathway">
    <text evidence="1">Nucleoside biosynthesis; alpha-ribazole biosynthesis; alpha-ribazole from 5,6-dimethylbenzimidazole: step 1/2.</text>
</comment>
<dbReference type="Gene3D" id="1.10.1610.10">
    <property type="match status" value="1"/>
</dbReference>
<organism evidence="10 11">
    <name type="scientific">Reinekea marina</name>
    <dbReference type="NCBI Taxonomy" id="1310421"/>
    <lineage>
        <taxon>Bacteria</taxon>
        <taxon>Pseudomonadati</taxon>
        <taxon>Pseudomonadota</taxon>
        <taxon>Gammaproteobacteria</taxon>
        <taxon>Oceanospirillales</taxon>
        <taxon>Saccharospirillaceae</taxon>
        <taxon>Reinekea</taxon>
    </lineage>
</organism>
<evidence type="ECO:0000256" key="6">
    <source>
        <dbReference type="ARBA" id="ARBA00022676"/>
    </source>
</evidence>
<name>A0ABV7WRP2_9GAMM</name>
<proteinExistence type="inferred from homology"/>
<reference evidence="11" key="1">
    <citation type="journal article" date="2019" name="Int. J. Syst. Evol. Microbiol.">
        <title>The Global Catalogue of Microorganisms (GCM) 10K type strain sequencing project: providing services to taxonomists for standard genome sequencing and annotation.</title>
        <authorList>
            <consortium name="The Broad Institute Genomics Platform"/>
            <consortium name="The Broad Institute Genome Sequencing Center for Infectious Disease"/>
            <person name="Wu L."/>
            <person name="Ma J."/>
        </authorList>
    </citation>
    <scope>NUCLEOTIDE SEQUENCE [LARGE SCALE GENOMIC DNA]</scope>
    <source>
        <strain evidence="11">CECT 8288</strain>
    </source>
</reference>
<dbReference type="CDD" id="cd02439">
    <property type="entry name" value="DMB-PRT_CobT"/>
    <property type="match status" value="1"/>
</dbReference>
<keyword evidence="11" id="KW-1185">Reference proteome</keyword>
<dbReference type="PANTHER" id="PTHR43463">
    <property type="entry name" value="NICOTINATE-NUCLEOTIDE--DIMETHYLBENZIMIDAZOLE PHOSPHORIBOSYLTRANSFERASE"/>
    <property type="match status" value="1"/>
</dbReference>
<dbReference type="InterPro" id="IPR003200">
    <property type="entry name" value="Nict_dMeBzImd_PRibTrfase"/>
</dbReference>
<dbReference type="Pfam" id="PF02277">
    <property type="entry name" value="DBI_PRT"/>
    <property type="match status" value="1"/>
</dbReference>
<dbReference type="Gene3D" id="3.40.50.10210">
    <property type="match status" value="1"/>
</dbReference>
<evidence type="ECO:0000256" key="2">
    <source>
        <dbReference type="ARBA" id="ARBA00007110"/>
    </source>
</evidence>
<keyword evidence="6 10" id="KW-0328">Glycosyltransferase</keyword>
<dbReference type="Proteomes" id="UP001595710">
    <property type="component" value="Unassembled WGS sequence"/>
</dbReference>